<dbReference type="Gene3D" id="3.40.50.2000">
    <property type="entry name" value="Glycogen Phosphorylase B"/>
    <property type="match status" value="2"/>
</dbReference>
<sequence length="397" mass="44173">MFINKKTILLAWEWGEGLGHLSNLLFVANSLRESGCEVVVAVRDKVAASKLIRDPNIKLIQAPAWRRRARSIVHDVSSFSTVLYNFGFTDLACLYDCVSGWKRVLQNYQPQIVVCEFAPGLQVAAYGLGIDTVAVGSSFAEPDPNRYGLKITGEAEKPEDIDLHMAVQDNINRVLSRLKMATLESLDELFRVKGTLLTTLPEIDVYQRRVGGDYLGPLSMTLGESEIRWTEHDKPKVLAYVKPDSMFFEALMLMLSRSGCNVIAYVPKSDKRVAASEYVSDTMKVFSSPLDVVSLIEGADIVVHHGGNGLLCQTLLKGKPQLLAPNHQEQQLNAFKLQDLGVGLVVENADLEECEESFKQLLADVSYSECAKGVAARYSFMTQDWQREKVRSVFSQS</sequence>
<keyword evidence="3" id="KW-1185">Reference proteome</keyword>
<dbReference type="PANTHER" id="PTHR21015:SF22">
    <property type="entry name" value="GLYCOSYLTRANSFERASE"/>
    <property type="match status" value="1"/>
</dbReference>
<feature type="domain" description="Erythromycin biosynthesis protein CIII-like C-terminal" evidence="1">
    <location>
        <begin position="292"/>
        <end position="376"/>
    </location>
</feature>
<dbReference type="HOGENOM" id="CLU_058209_0_0_6"/>
<dbReference type="PANTHER" id="PTHR21015">
    <property type="entry name" value="UDP-N-ACETYLGLUCOSAMINE--N-ACETYLMURAMYL-(PENTAPEPTIDE) PYROPHOSPHORYL-UNDECAPRENOL N-ACETYLGLUCOSAMINE TRANSFERASE 1"/>
    <property type="match status" value="1"/>
</dbReference>
<dbReference type="Proteomes" id="UP000000238">
    <property type="component" value="Chromosome"/>
</dbReference>
<dbReference type="KEGG" id="hch:HCH_01693"/>
<evidence type="ECO:0000313" key="2">
    <source>
        <dbReference type="EMBL" id="ABC28541.1"/>
    </source>
</evidence>
<evidence type="ECO:0000259" key="1">
    <source>
        <dbReference type="Pfam" id="PF06722"/>
    </source>
</evidence>
<reference evidence="2 3" key="1">
    <citation type="journal article" date="2005" name="Nucleic Acids Res.">
        <title>Genomic blueprint of Hahella chejuensis, a marine microbe producing an algicidal agent.</title>
        <authorList>
            <person name="Jeong H."/>
            <person name="Yim J.H."/>
            <person name="Lee C."/>
            <person name="Choi S.-H."/>
            <person name="Park Y.K."/>
            <person name="Yoon S.H."/>
            <person name="Hur C.-G."/>
            <person name="Kang H.-Y."/>
            <person name="Kim D."/>
            <person name="Lee H.H."/>
            <person name="Park K.H."/>
            <person name="Park S.-H."/>
            <person name="Park H.-S."/>
            <person name="Lee H.K."/>
            <person name="Oh T.K."/>
            <person name="Kim J.F."/>
        </authorList>
    </citation>
    <scope>NUCLEOTIDE SEQUENCE [LARGE SCALE GENOMIC DNA]</scope>
    <source>
        <strain evidence="2 3">KCTC 2396</strain>
    </source>
</reference>
<evidence type="ECO:0000313" key="3">
    <source>
        <dbReference type="Proteomes" id="UP000000238"/>
    </source>
</evidence>
<keyword evidence="2" id="KW-0808">Transferase</keyword>
<dbReference type="OrthoDB" id="9805366at2"/>
<organism evidence="2 3">
    <name type="scientific">Hahella chejuensis (strain KCTC 2396)</name>
    <dbReference type="NCBI Taxonomy" id="349521"/>
    <lineage>
        <taxon>Bacteria</taxon>
        <taxon>Pseudomonadati</taxon>
        <taxon>Pseudomonadota</taxon>
        <taxon>Gammaproteobacteria</taxon>
        <taxon>Oceanospirillales</taxon>
        <taxon>Hahellaceae</taxon>
        <taxon>Hahella</taxon>
    </lineage>
</organism>
<dbReference type="Pfam" id="PF06722">
    <property type="entry name" value="EryCIII-like_C"/>
    <property type="match status" value="1"/>
</dbReference>
<dbReference type="RefSeq" id="WP_011395613.1">
    <property type="nucleotide sequence ID" value="NC_007645.1"/>
</dbReference>
<dbReference type="InterPro" id="IPR010610">
    <property type="entry name" value="EryCIII-like_C"/>
</dbReference>
<protein>
    <submittedName>
        <fullName evidence="2">Probable glycosyl transferase</fullName>
    </submittedName>
</protein>
<proteinExistence type="predicted"/>
<gene>
    <name evidence="2" type="ordered locus">HCH_01693</name>
</gene>
<dbReference type="EMBL" id="CP000155">
    <property type="protein sequence ID" value="ABC28541.1"/>
    <property type="molecule type" value="Genomic_DNA"/>
</dbReference>
<dbReference type="STRING" id="349521.HCH_01693"/>
<accession>Q2SLD3</accession>
<dbReference type="eggNOG" id="COG1819">
    <property type="taxonomic scope" value="Bacteria"/>
</dbReference>
<name>Q2SLD3_HAHCH</name>
<dbReference type="SUPFAM" id="SSF53756">
    <property type="entry name" value="UDP-Glycosyltransferase/glycogen phosphorylase"/>
    <property type="match status" value="1"/>
</dbReference>
<dbReference type="GO" id="GO:0016757">
    <property type="term" value="F:glycosyltransferase activity"/>
    <property type="evidence" value="ECO:0007669"/>
    <property type="project" value="UniProtKB-ARBA"/>
</dbReference>
<dbReference type="AlphaFoldDB" id="Q2SLD3"/>